<dbReference type="InterPro" id="IPR012349">
    <property type="entry name" value="Split_barrel_FMN-bd"/>
</dbReference>
<dbReference type="EMBL" id="CP120373">
    <property type="protein sequence ID" value="WEX86650.1"/>
    <property type="molecule type" value="Genomic_DNA"/>
</dbReference>
<sequence>MPIERSATPIDTTRMTAVTRQLLDASTLCSIASVSANGQPHINTAYFAWDGSLNVVWMSEREAQHSQNVRTNGAVAIAVYDSSQVWRGPNRGIQLFGSADELEGEAVREAKAIYGRRFDAFAEKDFGSYCFYRCRLQRLKLFDEQMLGDATFVTARVSSNGELAWERTEVYRVM</sequence>
<feature type="domain" description="Pyridoxamine 5'-phosphate oxidase N-terminal" evidence="2">
    <location>
        <begin position="16"/>
        <end position="138"/>
    </location>
</feature>
<accession>A0ABY8DAT3</accession>
<protein>
    <submittedName>
        <fullName evidence="3">Pyridoxamine 5'-phosphate oxidase family protein</fullName>
    </submittedName>
</protein>
<name>A0ABY8DAT3_9HYPH</name>
<dbReference type="Proteomes" id="UP001229355">
    <property type="component" value="Chromosome 1"/>
</dbReference>
<evidence type="ECO:0000259" key="2">
    <source>
        <dbReference type="Pfam" id="PF01243"/>
    </source>
</evidence>
<organism evidence="3 4">
    <name type="scientific">Sinorhizobium garamanticum</name>
    <dbReference type="NCBI Taxonomy" id="680247"/>
    <lineage>
        <taxon>Bacteria</taxon>
        <taxon>Pseudomonadati</taxon>
        <taxon>Pseudomonadota</taxon>
        <taxon>Alphaproteobacteria</taxon>
        <taxon>Hyphomicrobiales</taxon>
        <taxon>Rhizobiaceae</taxon>
        <taxon>Sinorhizobium/Ensifer group</taxon>
        <taxon>Sinorhizobium</taxon>
    </lineage>
</organism>
<evidence type="ECO:0000313" key="4">
    <source>
        <dbReference type="Proteomes" id="UP001229355"/>
    </source>
</evidence>
<gene>
    <name evidence="3" type="ORF">PZN02_002960</name>
</gene>
<dbReference type="InterPro" id="IPR011576">
    <property type="entry name" value="Pyridox_Oxase_N"/>
</dbReference>
<dbReference type="Gene3D" id="2.30.110.10">
    <property type="entry name" value="Electron Transport, Fmn-binding Protein, Chain A"/>
    <property type="match status" value="1"/>
</dbReference>
<dbReference type="RefSeq" id="WP_280658719.1">
    <property type="nucleotide sequence ID" value="NZ_CP120373.1"/>
</dbReference>
<evidence type="ECO:0000256" key="1">
    <source>
        <dbReference type="ARBA" id="ARBA00023002"/>
    </source>
</evidence>
<evidence type="ECO:0000313" key="3">
    <source>
        <dbReference type="EMBL" id="WEX86650.1"/>
    </source>
</evidence>
<dbReference type="Pfam" id="PF01243">
    <property type="entry name" value="PNPOx_N"/>
    <property type="match status" value="1"/>
</dbReference>
<proteinExistence type="predicted"/>
<dbReference type="PANTHER" id="PTHR35176">
    <property type="entry name" value="HEME OXYGENASE HI_0854-RELATED"/>
    <property type="match status" value="1"/>
</dbReference>
<keyword evidence="1" id="KW-0560">Oxidoreductase</keyword>
<dbReference type="SUPFAM" id="SSF50475">
    <property type="entry name" value="FMN-binding split barrel"/>
    <property type="match status" value="1"/>
</dbReference>
<keyword evidence="4" id="KW-1185">Reference proteome</keyword>
<dbReference type="PANTHER" id="PTHR35176:SF6">
    <property type="entry name" value="HEME OXYGENASE HI_0854-RELATED"/>
    <property type="match status" value="1"/>
</dbReference>
<dbReference type="InterPro" id="IPR052019">
    <property type="entry name" value="F420H2_bilvrd_red/Heme_oxyg"/>
</dbReference>
<reference evidence="3 4" key="1">
    <citation type="submission" date="2023-03" db="EMBL/GenBank/DDBJ databases">
        <authorList>
            <person name="Kaur S."/>
            <person name="Espinosa-Saiz D."/>
            <person name="Velazquez E."/>
            <person name="Menendez E."/>
            <person name="diCenzo G.C."/>
        </authorList>
    </citation>
    <scope>NUCLEOTIDE SEQUENCE [LARGE SCALE GENOMIC DNA]</scope>
    <source>
        <strain evidence="3 4">LMG 24692</strain>
    </source>
</reference>